<dbReference type="GO" id="GO:0016887">
    <property type="term" value="F:ATP hydrolysis activity"/>
    <property type="evidence" value="ECO:0007669"/>
    <property type="project" value="InterPro"/>
</dbReference>
<dbReference type="InterPro" id="IPR023299">
    <property type="entry name" value="ATPase_P-typ_cyto_dom_N"/>
</dbReference>
<keyword evidence="15" id="KW-1185">Reference proteome</keyword>
<evidence type="ECO:0000256" key="3">
    <source>
        <dbReference type="ARBA" id="ARBA00022692"/>
    </source>
</evidence>
<dbReference type="SFLD" id="SFLDF00027">
    <property type="entry name" value="p-type_atpase"/>
    <property type="match status" value="1"/>
</dbReference>
<organism evidence="14 15">
    <name type="scientific">Roseateles puraquae</name>
    <dbReference type="NCBI Taxonomy" id="431059"/>
    <lineage>
        <taxon>Bacteria</taxon>
        <taxon>Pseudomonadati</taxon>
        <taxon>Pseudomonadota</taxon>
        <taxon>Betaproteobacteria</taxon>
        <taxon>Burkholderiales</taxon>
        <taxon>Sphaerotilaceae</taxon>
        <taxon>Roseateles</taxon>
    </lineage>
</organism>
<dbReference type="InterPro" id="IPR036412">
    <property type="entry name" value="HAD-like_sf"/>
</dbReference>
<protein>
    <submittedName>
        <fullName evidence="14">Heavy metal translocating P-type ATPase</fullName>
    </submittedName>
</protein>
<evidence type="ECO:0000259" key="13">
    <source>
        <dbReference type="Pfam" id="PF00122"/>
    </source>
</evidence>
<proteinExistence type="inferred from homology"/>
<dbReference type="AlphaFoldDB" id="A0A254NAF6"/>
<dbReference type="InterPro" id="IPR023214">
    <property type="entry name" value="HAD_sf"/>
</dbReference>
<dbReference type="InterPro" id="IPR059000">
    <property type="entry name" value="ATPase_P-type_domA"/>
</dbReference>
<keyword evidence="7" id="KW-0460">Magnesium</keyword>
<evidence type="ECO:0000256" key="1">
    <source>
        <dbReference type="ARBA" id="ARBA00004141"/>
    </source>
</evidence>
<evidence type="ECO:0000256" key="11">
    <source>
        <dbReference type="RuleBase" id="RU362081"/>
    </source>
</evidence>
<dbReference type="PRINTS" id="PR00119">
    <property type="entry name" value="CATATPASE"/>
</dbReference>
<dbReference type="Pfam" id="PF00122">
    <property type="entry name" value="E1-E2_ATPase"/>
    <property type="match status" value="1"/>
</dbReference>
<keyword evidence="9 11" id="KW-1133">Transmembrane helix</keyword>
<comment type="similarity">
    <text evidence="2 11">Belongs to the cation transport ATPase (P-type) (TC 3.A.3) family. Type IB subfamily.</text>
</comment>
<evidence type="ECO:0000313" key="15">
    <source>
        <dbReference type="Proteomes" id="UP000197446"/>
    </source>
</evidence>
<feature type="domain" description="P-type ATPase A" evidence="13">
    <location>
        <begin position="355"/>
        <end position="471"/>
    </location>
</feature>
<dbReference type="InterPro" id="IPR051949">
    <property type="entry name" value="Cation_Transport_ATPase"/>
</dbReference>
<keyword evidence="5 11" id="KW-0547">Nucleotide-binding</keyword>
<dbReference type="SUPFAM" id="SSF81665">
    <property type="entry name" value="Calcium ATPase, transmembrane domain M"/>
    <property type="match status" value="1"/>
</dbReference>
<keyword evidence="8" id="KW-1278">Translocase</keyword>
<dbReference type="InterPro" id="IPR044492">
    <property type="entry name" value="P_typ_ATPase_HD_dom"/>
</dbReference>
<evidence type="ECO:0000256" key="12">
    <source>
        <dbReference type="SAM" id="MobiDB-lite"/>
    </source>
</evidence>
<feature type="transmembrane region" description="Helical" evidence="11">
    <location>
        <begin position="837"/>
        <end position="855"/>
    </location>
</feature>
<dbReference type="PRINTS" id="PR00120">
    <property type="entry name" value="HATPASE"/>
</dbReference>
<dbReference type="PANTHER" id="PTHR43079:SF1">
    <property type="entry name" value="CADMIUM_ZINC-TRANSPORTING ATPASE HMA1, CHLOROPLASTIC-RELATED"/>
    <property type="match status" value="1"/>
</dbReference>
<dbReference type="NCBIfam" id="TIGR01494">
    <property type="entry name" value="ATPase_P-type"/>
    <property type="match status" value="1"/>
</dbReference>
<dbReference type="GO" id="GO:0005524">
    <property type="term" value="F:ATP binding"/>
    <property type="evidence" value="ECO:0007669"/>
    <property type="project" value="UniProtKB-UniRule"/>
</dbReference>
<dbReference type="CDD" id="cd07551">
    <property type="entry name" value="P-type_ATPase_HM_ZosA_PfeT-like"/>
    <property type="match status" value="1"/>
</dbReference>
<feature type="transmembrane region" description="Helical" evidence="11">
    <location>
        <begin position="522"/>
        <end position="546"/>
    </location>
</feature>
<keyword evidence="11" id="KW-1003">Cell membrane</keyword>
<dbReference type="GO" id="GO:0046872">
    <property type="term" value="F:metal ion binding"/>
    <property type="evidence" value="ECO:0007669"/>
    <property type="project" value="UniProtKB-KW"/>
</dbReference>
<dbReference type="PROSITE" id="PS00154">
    <property type="entry name" value="ATPASE_E1_E2"/>
    <property type="match status" value="1"/>
</dbReference>
<dbReference type="Gene3D" id="1.20.1110.10">
    <property type="entry name" value="Calcium-transporting ATPase, transmembrane domain"/>
    <property type="match status" value="1"/>
</dbReference>
<dbReference type="OrthoDB" id="8552908at2"/>
<dbReference type="InterPro" id="IPR027256">
    <property type="entry name" value="P-typ_ATPase_IB"/>
</dbReference>
<sequence>MSKNQKLRLDLPLVLPDIHGTDDPCVKRLQDKLAGRPGIDAAHVTGVAEGKPQLCVHYDPNVISLGRVRELVESEGLELTDRFAHILGRVNLPMHARFAQRLAEQLRALEGVIEADVSPGGVVRIEFDRTRIDEAKLNQRLTSLDITIDGDKGASKAPVRKTTSQPVAAAPEPGESADKAANDEHAGHDHSDHDHDPKASHDHAGEEKGKVAHKHDEKGHAGHSHDKEGEGGEHSHEHGGLFGEKTELIFASLSGMALLAGWLIGRAGTGPDWLPTACYVLAYFFGGYYTVKEAIENLRAKRFEIDTLMLVAAAGAAALGSWAEGALLLFLFSMGHSLEHYAMGRARRAIEALAKLAPETATVRRDSGTEVVALDKLQVGDVVVVKPNERLPADGVVVVGTSSVNQAPVTGESVPVDKRPVEDGKTAIGNFERVAAENRVFAGTINGAGAMDVMVARKSDQSTMARVIKMVTEAEAQRSPTQQFTEKFERIFVPSVLLLVGLLLCAGFVIDEPFSQTFYRAMAVLVAASPCALAISVPSAVLSGVARAARGGVLVKGGGPLENLGTLTSIAFDKTGTLTEGKPKLTDVVPAQGVPEEELLAVALAVEEHSDHPLAAAIVTGAKERLGDKANLLQASEVKSITGRGVQAQLSGETVHIGKPVLFTELPDSNVPTDVDEANKKLVADGRTTMIVRKGSQFLGVIGVMDTPRPVAGEVMAELRKLGIERMIMISGDNQKVAEAVAQTVGLTEARGDLMPEQKVEEIKKLRTEHGKVAMVGDGVNDAPAMANATVGIAMGAAGSDVALETADVALMADDLAQLPFAVGLSRSTSRVIKQNLWVSLGVVAVLIPSTILGLSIGTAVIFHEGSTLLVVFNALRLLAYKPFDKSAKAADAGKPAEAKG</sequence>
<dbReference type="SFLD" id="SFLDG00002">
    <property type="entry name" value="C1.7:_P-type_atpase_like"/>
    <property type="match status" value="1"/>
</dbReference>
<dbReference type="GO" id="GO:0019829">
    <property type="term" value="F:ATPase-coupled monoatomic cation transmembrane transporter activity"/>
    <property type="evidence" value="ECO:0007669"/>
    <property type="project" value="InterPro"/>
</dbReference>
<keyword evidence="4 11" id="KW-0479">Metal-binding</keyword>
<evidence type="ECO:0000256" key="9">
    <source>
        <dbReference type="ARBA" id="ARBA00022989"/>
    </source>
</evidence>
<dbReference type="SFLD" id="SFLDS00003">
    <property type="entry name" value="Haloacid_Dehalogenase"/>
    <property type="match status" value="1"/>
</dbReference>
<dbReference type="GO" id="GO:0005886">
    <property type="term" value="C:plasma membrane"/>
    <property type="evidence" value="ECO:0007669"/>
    <property type="project" value="UniProtKB-SubCell"/>
</dbReference>
<dbReference type="PANTHER" id="PTHR43079">
    <property type="entry name" value="PROBABLE CADMIUM/ZINC-TRANSPORTING ATPASE HMA1"/>
    <property type="match status" value="1"/>
</dbReference>
<evidence type="ECO:0000256" key="5">
    <source>
        <dbReference type="ARBA" id="ARBA00022741"/>
    </source>
</evidence>
<reference evidence="14 15" key="1">
    <citation type="journal article" date="2007" name="Int. J. Syst. Evol. Microbiol.">
        <title>Description of Pelomonas aquatica sp. nov. and Pelomonas puraquae sp. nov., isolated from industrial and haemodialysis water.</title>
        <authorList>
            <person name="Gomila M."/>
            <person name="Bowien B."/>
            <person name="Falsen E."/>
            <person name="Moore E.R."/>
            <person name="Lalucat J."/>
        </authorList>
    </citation>
    <scope>NUCLEOTIDE SEQUENCE [LARGE SCALE GENOMIC DNA]</scope>
    <source>
        <strain evidence="14 15">CCUG 52769</strain>
    </source>
</reference>
<evidence type="ECO:0000256" key="4">
    <source>
        <dbReference type="ARBA" id="ARBA00022723"/>
    </source>
</evidence>
<dbReference type="NCBIfam" id="TIGR01525">
    <property type="entry name" value="ATPase-IB_hvy"/>
    <property type="match status" value="1"/>
</dbReference>
<comment type="subcellular location">
    <subcellularLocation>
        <location evidence="11">Cell membrane</location>
    </subcellularLocation>
    <subcellularLocation>
        <location evidence="1">Membrane</location>
        <topology evidence="1">Multi-pass membrane protein</topology>
    </subcellularLocation>
</comment>
<evidence type="ECO:0000313" key="14">
    <source>
        <dbReference type="EMBL" id="OWR04971.1"/>
    </source>
</evidence>
<evidence type="ECO:0000256" key="8">
    <source>
        <dbReference type="ARBA" id="ARBA00022967"/>
    </source>
</evidence>
<dbReference type="InterPro" id="IPR001757">
    <property type="entry name" value="P_typ_ATPase"/>
</dbReference>
<evidence type="ECO:0000256" key="6">
    <source>
        <dbReference type="ARBA" id="ARBA00022840"/>
    </source>
</evidence>
<dbReference type="EMBL" id="NISI01000001">
    <property type="protein sequence ID" value="OWR04971.1"/>
    <property type="molecule type" value="Genomic_DNA"/>
</dbReference>
<dbReference type="Pfam" id="PF00702">
    <property type="entry name" value="Hydrolase"/>
    <property type="match status" value="1"/>
</dbReference>
<dbReference type="Gene3D" id="3.40.1110.10">
    <property type="entry name" value="Calcium-transporting ATPase, cytoplasmic domain N"/>
    <property type="match status" value="1"/>
</dbReference>
<dbReference type="Gene3D" id="3.40.50.1000">
    <property type="entry name" value="HAD superfamily/HAD-like"/>
    <property type="match status" value="1"/>
</dbReference>
<dbReference type="InterPro" id="IPR008250">
    <property type="entry name" value="ATPase_P-typ_transduc_dom_A_sf"/>
</dbReference>
<comment type="caution">
    <text evidence="11">Lacks conserved residue(s) required for the propagation of feature annotation.</text>
</comment>
<dbReference type="RefSeq" id="WP_088481185.1">
    <property type="nucleotide sequence ID" value="NZ_NISI01000001.1"/>
</dbReference>
<dbReference type="Proteomes" id="UP000197446">
    <property type="component" value="Unassembled WGS sequence"/>
</dbReference>
<dbReference type="Gene3D" id="2.70.150.10">
    <property type="entry name" value="Calcium-transporting ATPase, cytoplasmic transduction domain A"/>
    <property type="match status" value="1"/>
</dbReference>
<dbReference type="Gene3D" id="3.30.70.100">
    <property type="match status" value="2"/>
</dbReference>
<keyword evidence="3 11" id="KW-0812">Transmembrane</keyword>
<dbReference type="InterPro" id="IPR018303">
    <property type="entry name" value="ATPase_P-typ_P_site"/>
</dbReference>
<feature type="compositionally biased region" description="Basic and acidic residues" evidence="12">
    <location>
        <begin position="176"/>
        <end position="239"/>
    </location>
</feature>
<feature type="region of interest" description="Disordered" evidence="12">
    <location>
        <begin position="149"/>
        <end position="239"/>
    </location>
</feature>
<comment type="caution">
    <text evidence="14">The sequence shown here is derived from an EMBL/GenBank/DDBJ whole genome shotgun (WGS) entry which is preliminary data.</text>
</comment>
<name>A0A254NAF6_9BURK</name>
<dbReference type="GO" id="GO:0030001">
    <property type="term" value="P:metal ion transport"/>
    <property type="evidence" value="ECO:0007669"/>
    <property type="project" value="UniProtKB-ARBA"/>
</dbReference>
<dbReference type="InterPro" id="IPR023298">
    <property type="entry name" value="ATPase_P-typ_TM_dom_sf"/>
</dbReference>
<evidence type="ECO:0000256" key="10">
    <source>
        <dbReference type="ARBA" id="ARBA00023136"/>
    </source>
</evidence>
<dbReference type="GO" id="GO:0015662">
    <property type="term" value="F:P-type ion transporter activity"/>
    <property type="evidence" value="ECO:0007669"/>
    <property type="project" value="UniProtKB-ARBA"/>
</dbReference>
<keyword evidence="10 11" id="KW-0472">Membrane</keyword>
<keyword evidence="6 11" id="KW-0067">ATP-binding</keyword>
<dbReference type="SUPFAM" id="SSF81653">
    <property type="entry name" value="Calcium ATPase, transduction domain A"/>
    <property type="match status" value="1"/>
</dbReference>
<evidence type="ECO:0000256" key="2">
    <source>
        <dbReference type="ARBA" id="ARBA00006024"/>
    </source>
</evidence>
<accession>A0A254NAF6</accession>
<dbReference type="SUPFAM" id="SSF56784">
    <property type="entry name" value="HAD-like"/>
    <property type="match status" value="1"/>
</dbReference>
<feature type="transmembrane region" description="Helical" evidence="11">
    <location>
        <begin position="491"/>
        <end position="510"/>
    </location>
</feature>
<evidence type="ECO:0000256" key="7">
    <source>
        <dbReference type="ARBA" id="ARBA00022842"/>
    </source>
</evidence>
<gene>
    <name evidence="14" type="ORF">CDO81_00310</name>
</gene>